<evidence type="ECO:0000256" key="6">
    <source>
        <dbReference type="ARBA" id="ARBA00022989"/>
    </source>
</evidence>
<feature type="transmembrane region" description="Helical" evidence="8">
    <location>
        <begin position="126"/>
        <end position="144"/>
    </location>
</feature>
<dbReference type="PANTHER" id="PTHR30269">
    <property type="entry name" value="TRANSMEMBRANE PROTEIN YFCA"/>
    <property type="match status" value="1"/>
</dbReference>
<evidence type="ECO:0000256" key="7">
    <source>
        <dbReference type="ARBA" id="ARBA00023136"/>
    </source>
</evidence>
<feature type="transmembrane region" description="Helical" evidence="8">
    <location>
        <begin position="95"/>
        <end position="114"/>
    </location>
</feature>
<keyword evidence="4 8" id="KW-1003">Cell membrane</keyword>
<organism evidence="9 10">
    <name type="scientific">Streptomyces longisporus</name>
    <dbReference type="NCBI Taxonomy" id="1948"/>
    <lineage>
        <taxon>Bacteria</taxon>
        <taxon>Bacillati</taxon>
        <taxon>Actinomycetota</taxon>
        <taxon>Actinomycetes</taxon>
        <taxon>Kitasatosporales</taxon>
        <taxon>Streptomycetaceae</taxon>
        <taxon>Streptomyces</taxon>
    </lineage>
</organism>
<keyword evidence="6 8" id="KW-1133">Transmembrane helix</keyword>
<name>A0ABP6ALA2_STRLO</name>
<evidence type="ECO:0000256" key="5">
    <source>
        <dbReference type="ARBA" id="ARBA00022692"/>
    </source>
</evidence>
<feature type="transmembrane region" description="Helical" evidence="8">
    <location>
        <begin position="70"/>
        <end position="89"/>
    </location>
</feature>
<evidence type="ECO:0000313" key="9">
    <source>
        <dbReference type="EMBL" id="GAA2518128.1"/>
    </source>
</evidence>
<accession>A0ABP6ALA2</accession>
<gene>
    <name evidence="9" type="ORF">GCM10010276_79740</name>
</gene>
<evidence type="ECO:0000256" key="4">
    <source>
        <dbReference type="ARBA" id="ARBA00022475"/>
    </source>
</evidence>
<dbReference type="EMBL" id="BAAASG010000025">
    <property type="protein sequence ID" value="GAA2518128.1"/>
    <property type="molecule type" value="Genomic_DNA"/>
</dbReference>
<comment type="caution">
    <text evidence="9">The sequence shown here is derived from an EMBL/GenBank/DDBJ whole genome shotgun (WGS) entry which is preliminary data.</text>
</comment>
<dbReference type="InterPro" id="IPR002781">
    <property type="entry name" value="TM_pro_TauE-like"/>
</dbReference>
<dbReference type="RefSeq" id="WP_344405981.1">
    <property type="nucleotide sequence ID" value="NZ_BAAASG010000025.1"/>
</dbReference>
<keyword evidence="7 8" id="KW-0472">Membrane</keyword>
<sequence>MTTTDVLLAGIVLLGSCVQWLTGMGFALVAVPALVLLLGPAEGVVLANCAAGAISVVGLAGGWRRVRPGAMVPLCAAAACTVPAGVWLTRQLPEPALLLVMGGLVTTAVLLVMRGARVPALRGTKGAVAAGAVGGFMNSAAGVGGPPVSLYAVNAGWTVREFVPNAQFYGVMVNAFSVAANGVPQLSGARWGWVVAAMAVGALIGRALAERIPEKRARLLVLSLALTGGVTAVGKGLWGLP</sequence>
<feature type="transmembrane region" description="Helical" evidence="8">
    <location>
        <begin position="44"/>
        <end position="63"/>
    </location>
</feature>
<keyword evidence="10" id="KW-1185">Reference proteome</keyword>
<feature type="transmembrane region" description="Helical" evidence="8">
    <location>
        <begin position="7"/>
        <end position="38"/>
    </location>
</feature>
<proteinExistence type="inferred from homology"/>
<reference evidence="10" key="1">
    <citation type="journal article" date="2019" name="Int. J. Syst. Evol. Microbiol.">
        <title>The Global Catalogue of Microorganisms (GCM) 10K type strain sequencing project: providing services to taxonomists for standard genome sequencing and annotation.</title>
        <authorList>
            <consortium name="The Broad Institute Genomics Platform"/>
            <consortium name="The Broad Institute Genome Sequencing Center for Infectious Disease"/>
            <person name="Wu L."/>
            <person name="Ma J."/>
        </authorList>
    </citation>
    <scope>NUCLEOTIDE SEQUENCE [LARGE SCALE GENOMIC DNA]</scope>
    <source>
        <strain evidence="10">JCM 4395</strain>
    </source>
</reference>
<dbReference type="PANTHER" id="PTHR30269:SF37">
    <property type="entry name" value="MEMBRANE TRANSPORTER PROTEIN"/>
    <property type="match status" value="1"/>
</dbReference>
<comment type="subcellular location">
    <subcellularLocation>
        <location evidence="1 8">Cell membrane</location>
        <topology evidence="1 8">Multi-pass membrane protein</topology>
    </subcellularLocation>
</comment>
<evidence type="ECO:0000313" key="10">
    <source>
        <dbReference type="Proteomes" id="UP001501777"/>
    </source>
</evidence>
<comment type="similarity">
    <text evidence="2 8">Belongs to the 4-toluene sulfonate uptake permease (TSUP) (TC 2.A.102) family.</text>
</comment>
<dbReference type="Proteomes" id="UP001501777">
    <property type="component" value="Unassembled WGS sequence"/>
</dbReference>
<evidence type="ECO:0000256" key="3">
    <source>
        <dbReference type="ARBA" id="ARBA00022448"/>
    </source>
</evidence>
<keyword evidence="3" id="KW-0813">Transport</keyword>
<evidence type="ECO:0000256" key="2">
    <source>
        <dbReference type="ARBA" id="ARBA00009142"/>
    </source>
</evidence>
<dbReference type="InterPro" id="IPR052017">
    <property type="entry name" value="TSUP"/>
</dbReference>
<keyword evidence="5 8" id="KW-0812">Transmembrane</keyword>
<dbReference type="Pfam" id="PF01925">
    <property type="entry name" value="TauE"/>
    <property type="match status" value="1"/>
</dbReference>
<evidence type="ECO:0000256" key="1">
    <source>
        <dbReference type="ARBA" id="ARBA00004651"/>
    </source>
</evidence>
<protein>
    <recommendedName>
        <fullName evidence="8">Probable membrane transporter protein</fullName>
    </recommendedName>
</protein>
<feature type="transmembrane region" description="Helical" evidence="8">
    <location>
        <begin position="191"/>
        <end position="208"/>
    </location>
</feature>
<feature type="transmembrane region" description="Helical" evidence="8">
    <location>
        <begin position="220"/>
        <end position="238"/>
    </location>
</feature>
<evidence type="ECO:0000256" key="8">
    <source>
        <dbReference type="RuleBase" id="RU363041"/>
    </source>
</evidence>